<dbReference type="OrthoDB" id="1821130at2"/>
<evidence type="ECO:0000256" key="2">
    <source>
        <dbReference type="ARBA" id="ARBA00023315"/>
    </source>
</evidence>
<reference evidence="4 5" key="1">
    <citation type="journal article" date="2014" name="Antonie Van Leeuwenhoek">
        <title>Hyphomonas beringensis sp. nov. and Hyphomonas chukchiensis sp. nov., isolated from surface seawater of the Bering Sea and Chukchi Sea.</title>
        <authorList>
            <person name="Li C."/>
            <person name="Lai Q."/>
            <person name="Li G."/>
            <person name="Dong C."/>
            <person name="Wang J."/>
            <person name="Liao Y."/>
            <person name="Shao Z."/>
        </authorList>
    </citation>
    <scope>NUCLEOTIDE SEQUENCE [LARGE SCALE GENOMIC DNA]</scope>
    <source>
        <strain evidence="4 5">22II1-22F38</strain>
    </source>
</reference>
<dbReference type="PROSITE" id="PS51186">
    <property type="entry name" value="GNAT"/>
    <property type="match status" value="1"/>
</dbReference>
<dbReference type="InterPro" id="IPR016181">
    <property type="entry name" value="Acyl_CoA_acyltransferase"/>
</dbReference>
<keyword evidence="5" id="KW-1185">Reference proteome</keyword>
<comment type="caution">
    <text evidence="4">The sequence shown here is derived from an EMBL/GenBank/DDBJ whole genome shotgun (WGS) entry which is preliminary data.</text>
</comment>
<dbReference type="InterPro" id="IPR050832">
    <property type="entry name" value="Bact_Acetyltransf"/>
</dbReference>
<dbReference type="InterPro" id="IPR000182">
    <property type="entry name" value="GNAT_dom"/>
</dbReference>
<evidence type="ECO:0000256" key="1">
    <source>
        <dbReference type="ARBA" id="ARBA00022679"/>
    </source>
</evidence>
<dbReference type="SUPFAM" id="SSF55729">
    <property type="entry name" value="Acyl-CoA N-acyltransferases (Nat)"/>
    <property type="match status" value="1"/>
</dbReference>
<evidence type="ECO:0000259" key="3">
    <source>
        <dbReference type="PROSITE" id="PS51186"/>
    </source>
</evidence>
<gene>
    <name evidence="4" type="ORF">HY36_12715</name>
</gene>
<dbReference type="eggNOG" id="COG0456">
    <property type="taxonomic scope" value="Bacteria"/>
</dbReference>
<dbReference type="GO" id="GO:0016747">
    <property type="term" value="F:acyltransferase activity, transferring groups other than amino-acyl groups"/>
    <property type="evidence" value="ECO:0007669"/>
    <property type="project" value="InterPro"/>
</dbReference>
<dbReference type="EMBL" id="AWFH01000002">
    <property type="protein sequence ID" value="KCZ64702.1"/>
    <property type="molecule type" value="Genomic_DNA"/>
</dbReference>
<dbReference type="Proteomes" id="UP000024547">
    <property type="component" value="Unassembled WGS sequence"/>
</dbReference>
<dbReference type="CDD" id="cd04301">
    <property type="entry name" value="NAT_SF"/>
    <property type="match status" value="1"/>
</dbReference>
<dbReference type="AlphaFoldDB" id="A0A059EAZ2"/>
<dbReference type="RefSeq" id="WP_051602488.1">
    <property type="nucleotide sequence ID" value="NZ_AWFH01000002.1"/>
</dbReference>
<organism evidence="4 5">
    <name type="scientific">Hyphomonas atlantica</name>
    <dbReference type="NCBI Taxonomy" id="1280948"/>
    <lineage>
        <taxon>Bacteria</taxon>
        <taxon>Pseudomonadati</taxon>
        <taxon>Pseudomonadota</taxon>
        <taxon>Alphaproteobacteria</taxon>
        <taxon>Hyphomonadales</taxon>
        <taxon>Hyphomonadaceae</taxon>
        <taxon>Hyphomonas</taxon>
    </lineage>
</organism>
<keyword evidence="1" id="KW-0808">Transferase</keyword>
<accession>A0A059EAZ2</accession>
<dbReference type="PANTHER" id="PTHR43877">
    <property type="entry name" value="AMINOALKYLPHOSPHONATE N-ACETYLTRANSFERASE-RELATED-RELATED"/>
    <property type="match status" value="1"/>
</dbReference>
<sequence>MTLYVRDIRPSDRTRLTRLWESCALDPAAPRTAEHLDRALMDRSRTLLVGHVGTQLVASVMTGLAGDHGWVRCLAVAPAHRLHGHGREMMEEAGLWLAARGARTIDLIVEEGADIAEAFCQQIGFARQDAHRYSKGLLQEIPAS</sequence>
<name>A0A059EAZ2_9PROT</name>
<dbReference type="Gene3D" id="3.40.630.30">
    <property type="match status" value="1"/>
</dbReference>
<dbReference type="Pfam" id="PF00583">
    <property type="entry name" value="Acetyltransf_1"/>
    <property type="match status" value="1"/>
</dbReference>
<keyword evidence="2" id="KW-0012">Acyltransferase</keyword>
<proteinExistence type="predicted"/>
<dbReference type="PATRIC" id="fig|1280948.3.peg.781"/>
<protein>
    <recommendedName>
        <fullName evidence="3">N-acetyltransferase domain-containing protein</fullName>
    </recommendedName>
</protein>
<feature type="domain" description="N-acetyltransferase" evidence="3">
    <location>
        <begin position="3"/>
        <end position="144"/>
    </location>
</feature>
<evidence type="ECO:0000313" key="4">
    <source>
        <dbReference type="EMBL" id="KCZ64702.1"/>
    </source>
</evidence>
<evidence type="ECO:0000313" key="5">
    <source>
        <dbReference type="Proteomes" id="UP000024547"/>
    </source>
</evidence>